<dbReference type="KEGG" id="vg:18562986"/>
<dbReference type="OrthoDB" id="26016at10239"/>
<keyword evidence="2" id="KW-1185">Reference proteome</keyword>
<dbReference type="GeneID" id="18562986"/>
<dbReference type="RefSeq" id="YP_009015106.1">
    <property type="nucleotide sequence ID" value="NC_023717.1"/>
</dbReference>
<gene>
    <name evidence="1" type="ORF">CR9_144</name>
</gene>
<reference evidence="1 2" key="1">
    <citation type="submission" date="2012-02" db="EMBL/GenBank/DDBJ databases">
        <title>Complete Genome Sequence of Cronobacter sakazakii Bacteriophage CR9.</title>
        <authorList>
            <person name="Shin H."/>
            <person name="Lee J.-H."/>
            <person name="Kim Y."/>
            <person name="Ryu S."/>
        </authorList>
    </citation>
    <scope>NUCLEOTIDE SEQUENCE [LARGE SCALE GENOMIC DNA]</scope>
</reference>
<dbReference type="Proteomes" id="UP000011829">
    <property type="component" value="Segment"/>
</dbReference>
<name>M1EZD4_9CAUD</name>
<accession>M1EZD4</accession>
<organism evidence="1 2">
    <name type="scientific">Cronobacter phage CR9</name>
    <dbReference type="NCBI Taxonomy" id="1162290"/>
    <lineage>
        <taxon>Viruses</taxon>
        <taxon>Duplodnaviria</taxon>
        <taxon>Heunggongvirae</taxon>
        <taxon>Uroviricota</taxon>
        <taxon>Caudoviricetes</taxon>
        <taxon>Vequintavirinae</taxon>
        <taxon>Certrevirus</taxon>
        <taxon>Certrevirus CR9</taxon>
    </lineage>
</organism>
<protein>
    <submittedName>
        <fullName evidence="1">Uncharacterized protein</fullName>
    </submittedName>
</protein>
<evidence type="ECO:0000313" key="2">
    <source>
        <dbReference type="Proteomes" id="UP000011829"/>
    </source>
</evidence>
<evidence type="ECO:0000313" key="1">
    <source>
        <dbReference type="EMBL" id="AFH21028.1"/>
    </source>
</evidence>
<dbReference type="EMBL" id="JQ691611">
    <property type="protein sequence ID" value="AFH21028.1"/>
    <property type="molecule type" value="Genomic_DNA"/>
</dbReference>
<proteinExistence type="predicted"/>
<sequence>MICYDKYGKMTPEFSKYQQSAWDRLRQVAEEITAQAIKDGVCPHAILDTMTAAVNCGSLIASQQAYVDDHTKLKNDRPEG</sequence>